<evidence type="ECO:0000256" key="5">
    <source>
        <dbReference type="ARBA" id="ARBA00023014"/>
    </source>
</evidence>
<evidence type="ECO:0000313" key="8">
    <source>
        <dbReference type="Proteomes" id="UP000001933"/>
    </source>
</evidence>
<evidence type="ECO:0000256" key="2">
    <source>
        <dbReference type="ARBA" id="ARBA00022723"/>
    </source>
</evidence>
<dbReference type="Pfam" id="PF00881">
    <property type="entry name" value="Nitroreductase"/>
    <property type="match status" value="1"/>
</dbReference>
<dbReference type="KEGG" id="sat:SYN_02918"/>
<dbReference type="CDD" id="cd02143">
    <property type="entry name" value="nitroreductase_FeS-like"/>
    <property type="match status" value="1"/>
</dbReference>
<name>Q2LRJ7_SYNAS</name>
<feature type="domain" description="4Fe-4S ferredoxin-type" evidence="6">
    <location>
        <begin position="35"/>
        <end position="66"/>
    </location>
</feature>
<feature type="domain" description="4Fe-4S ferredoxin-type" evidence="6">
    <location>
        <begin position="3"/>
        <end position="32"/>
    </location>
</feature>
<dbReference type="SUPFAM" id="SSF55469">
    <property type="entry name" value="FMN-dependent nitroreductase-like"/>
    <property type="match status" value="1"/>
</dbReference>
<dbReference type="EMBL" id="CP000252">
    <property type="protein sequence ID" value="ABC76704.1"/>
    <property type="molecule type" value="Genomic_DNA"/>
</dbReference>
<dbReference type="PROSITE" id="PS00198">
    <property type="entry name" value="4FE4S_FER_1"/>
    <property type="match status" value="1"/>
</dbReference>
<keyword evidence="3" id="KW-0560">Oxidoreductase</keyword>
<dbReference type="InterPro" id="IPR017900">
    <property type="entry name" value="4Fe4S_Fe_S_CS"/>
</dbReference>
<dbReference type="PANTHER" id="PTHR43673">
    <property type="entry name" value="NAD(P)H NITROREDUCTASE YDGI-RELATED"/>
    <property type="match status" value="1"/>
</dbReference>
<evidence type="ECO:0000256" key="1">
    <source>
        <dbReference type="ARBA" id="ARBA00007118"/>
    </source>
</evidence>
<dbReference type="InParanoid" id="Q2LRJ7"/>
<dbReference type="GO" id="GO:0046872">
    <property type="term" value="F:metal ion binding"/>
    <property type="evidence" value="ECO:0007669"/>
    <property type="project" value="UniProtKB-KW"/>
</dbReference>
<proteinExistence type="inferred from homology"/>
<keyword evidence="5" id="KW-0411">Iron-sulfur</keyword>
<dbReference type="Gene3D" id="3.40.109.10">
    <property type="entry name" value="NADH Oxidase"/>
    <property type="match status" value="1"/>
</dbReference>
<evidence type="ECO:0000256" key="3">
    <source>
        <dbReference type="ARBA" id="ARBA00023002"/>
    </source>
</evidence>
<sequence length="275" mass="30496">MNTLFEIDIQKCKRDGICAAVCPLKLITVSEEDKLPVPIDRAEKQCIRCGHCVAVCPYGALSLNTMKPEQCLPVDTTMLPSAEQVKCFLTNRRSIRIYKKQPVDREILADIIDTARYAPTAVNLQPVNWLVIQDAGDVNRLAGLVIDWMRSVIREDPKLAKGLGMERFVSDWEKGEDRICRGAPHLIITHAPSAIGASQSSCIIALTCMELAAFSKGLGACWAGFFTRAANACPSIMEALNLPEGHEVFGAMMIGYPDVRYYRIPLRKKAAVTWR</sequence>
<keyword evidence="8" id="KW-1185">Reference proteome</keyword>
<accession>Q2LRJ7</accession>
<gene>
    <name evidence="7" type="ORF">SYN_02918</name>
</gene>
<dbReference type="AlphaFoldDB" id="Q2LRJ7"/>
<dbReference type="GO" id="GO:0016491">
    <property type="term" value="F:oxidoreductase activity"/>
    <property type="evidence" value="ECO:0007669"/>
    <property type="project" value="UniProtKB-KW"/>
</dbReference>
<dbReference type="OrthoDB" id="368873at2"/>
<dbReference type="GO" id="GO:0051536">
    <property type="term" value="F:iron-sulfur cluster binding"/>
    <property type="evidence" value="ECO:0007669"/>
    <property type="project" value="UniProtKB-KW"/>
</dbReference>
<keyword evidence="2" id="KW-0479">Metal-binding</keyword>
<dbReference type="STRING" id="56780.SYN_02918"/>
<dbReference type="SUPFAM" id="SSF54862">
    <property type="entry name" value="4Fe-4S ferredoxins"/>
    <property type="match status" value="1"/>
</dbReference>
<dbReference type="InterPro" id="IPR029479">
    <property type="entry name" value="Nitroreductase"/>
</dbReference>
<comment type="similarity">
    <text evidence="1">Belongs to the nitroreductase family.</text>
</comment>
<dbReference type="PANTHER" id="PTHR43673:SF10">
    <property type="entry name" value="NADH DEHYDROGENASE_NAD(P)H NITROREDUCTASE XCC3605-RELATED"/>
    <property type="match status" value="1"/>
</dbReference>
<evidence type="ECO:0000259" key="6">
    <source>
        <dbReference type="PROSITE" id="PS51379"/>
    </source>
</evidence>
<organism evidence="7 8">
    <name type="scientific">Syntrophus aciditrophicus (strain SB)</name>
    <dbReference type="NCBI Taxonomy" id="56780"/>
    <lineage>
        <taxon>Bacteria</taxon>
        <taxon>Pseudomonadati</taxon>
        <taxon>Thermodesulfobacteriota</taxon>
        <taxon>Syntrophia</taxon>
        <taxon>Syntrophales</taxon>
        <taxon>Syntrophaceae</taxon>
        <taxon>Syntrophus</taxon>
    </lineage>
</organism>
<reference evidence="7 8" key="1">
    <citation type="journal article" date="2007" name="Proc. Natl. Acad. Sci. U.S.A.">
        <title>The genome of Syntrophus aciditrophicus: life at the thermodynamic limit of microbial growth.</title>
        <authorList>
            <person name="McInerney M.J."/>
            <person name="Rohlin L."/>
            <person name="Mouttaki H."/>
            <person name="Kim U."/>
            <person name="Krupp R.S."/>
            <person name="Rios-Hernandez L."/>
            <person name="Sieber J."/>
            <person name="Struchtemeyer C.G."/>
            <person name="Bhattacharyya A."/>
            <person name="Campbell J.W."/>
            <person name="Gunsalus R.P."/>
        </authorList>
    </citation>
    <scope>NUCLEOTIDE SEQUENCE [LARGE SCALE GENOMIC DNA]</scope>
    <source>
        <strain evidence="7 8">SB</strain>
    </source>
</reference>
<dbReference type="Proteomes" id="UP000001933">
    <property type="component" value="Chromosome"/>
</dbReference>
<dbReference type="Gene3D" id="3.30.70.20">
    <property type="match status" value="1"/>
</dbReference>
<dbReference type="InterPro" id="IPR000415">
    <property type="entry name" value="Nitroreductase-like"/>
</dbReference>
<dbReference type="RefSeq" id="WP_011416737.1">
    <property type="nucleotide sequence ID" value="NC_007759.1"/>
</dbReference>
<dbReference type="InterPro" id="IPR017896">
    <property type="entry name" value="4Fe4S_Fe-S-bd"/>
</dbReference>
<dbReference type="HOGENOM" id="CLU_070764_2_0_7"/>
<evidence type="ECO:0000256" key="4">
    <source>
        <dbReference type="ARBA" id="ARBA00023004"/>
    </source>
</evidence>
<dbReference type="PROSITE" id="PS51379">
    <property type="entry name" value="4FE4S_FER_2"/>
    <property type="match status" value="2"/>
</dbReference>
<dbReference type="eggNOG" id="COG2768">
    <property type="taxonomic scope" value="Bacteria"/>
</dbReference>
<dbReference type="Pfam" id="PF13187">
    <property type="entry name" value="Fer4_9"/>
    <property type="match status" value="1"/>
</dbReference>
<keyword evidence="4" id="KW-0408">Iron</keyword>
<protein>
    <submittedName>
        <fullName evidence="7">Ferridoxin</fullName>
    </submittedName>
</protein>
<evidence type="ECO:0000313" key="7">
    <source>
        <dbReference type="EMBL" id="ABC76704.1"/>
    </source>
</evidence>
<dbReference type="eggNOG" id="COG0778">
    <property type="taxonomic scope" value="Bacteria"/>
</dbReference>